<gene>
    <name evidence="3" type="ORF">DLAC_11621</name>
</gene>
<evidence type="ECO:0000259" key="2">
    <source>
        <dbReference type="Pfam" id="PF14687"/>
    </source>
</evidence>
<keyword evidence="4" id="KW-1185">Reference proteome</keyword>
<evidence type="ECO:0000256" key="1">
    <source>
        <dbReference type="SAM" id="MobiDB-lite"/>
    </source>
</evidence>
<dbReference type="InterPro" id="IPR028031">
    <property type="entry name" value="DUF4460"/>
</dbReference>
<dbReference type="InterPro" id="IPR027986">
    <property type="entry name" value="TCAIM"/>
</dbReference>
<dbReference type="Proteomes" id="UP000076078">
    <property type="component" value="Unassembled WGS sequence"/>
</dbReference>
<organism evidence="3 4">
    <name type="scientific">Tieghemostelium lacteum</name>
    <name type="common">Slime mold</name>
    <name type="synonym">Dictyostelium lacteum</name>
    <dbReference type="NCBI Taxonomy" id="361077"/>
    <lineage>
        <taxon>Eukaryota</taxon>
        <taxon>Amoebozoa</taxon>
        <taxon>Evosea</taxon>
        <taxon>Eumycetozoa</taxon>
        <taxon>Dictyostelia</taxon>
        <taxon>Dictyosteliales</taxon>
        <taxon>Raperosteliaceae</taxon>
        <taxon>Tieghemostelium</taxon>
    </lineage>
</organism>
<feature type="region of interest" description="Disordered" evidence="1">
    <location>
        <begin position="767"/>
        <end position="793"/>
    </location>
</feature>
<comment type="caution">
    <text evidence="3">The sequence shown here is derived from an EMBL/GenBank/DDBJ whole genome shotgun (WGS) entry which is preliminary data.</text>
</comment>
<evidence type="ECO:0000313" key="3">
    <source>
        <dbReference type="EMBL" id="KYQ93891.1"/>
    </source>
</evidence>
<sequence length="1098" mass="127214">MNQLILRVVVNNSKTTIQNGPAIRGLNMSGSNMKQSTITAMKSNWINSTSTTTTSSTTEKSKLYLFNNSSSNSSISSYMTRYYSTQKTKNTTNAKFIKDTKKPLSIEEIKEFMKYTREKNPKPFISDVTKELDTLTGMGFNPATIKHGEMQYLKKNDPEVYNLLKKHIDMYLEREEQSELETVDNFGEDNEVDVDQEEKIDFAKEELSENHETISKANYSKEELEYLAENYPLESEFLDSLETEKKARLEMEAKKKEVNEQQLPYFHTAKQAEKSLRAHLNQFFIKVHPDLFFNNVDQRVQNQQSLTQLNNLLRSLEEYIKCSEDVTDQTKLDKIPNQFSLSFYAQVEEDGAVNFVTQDFNFSEPPKEILSSRTQLITYTTELRFAVYRQVFDLFQKSGITIPKSDKDSVNIPESSTSEVYDDPWEEYFVEDRNNLSLKKQFESFLEKYPVTGARLRSEFTPEHQALMDSFSDQRVFFYFGENIKGDVDVLRSLGHRDIAEEQLIHIKNNLMALEYKHWINLPIVITNQENVEKLRSALNPQGFVVLPRDFKPEESYDYIKNQVIPQTTKQFSELIDIATNNRQILEDATVNLELALGSSTVVVENLFSLNQRSMDRVRELFNTAMGEYGELKLPLLQFLDQVKADLWRELPKTKFDQNEFGDWKMNNIQTTPEERIKLISQKEDSYIESDRVVPIREDIAQRSKATLKKIDQLTNLKEDQRSKPLELVDKNQFNQIQSSPFLNYTMDAVSRLSKLINNPVKVPFYNRKSTDVNQKQSQSQQNKSSKVQQKQQVEDDDIDLFYKPNKVAINIDLQANVQPQFCSTFDLPFSTAKEAPTANNVQLDVNRLKSVEDILSRGTEKSENNSAKIIEQVLKESQEKDSLQLNQQEFEYVEQKLSDFEWTNINLIISDRYQFITTDNNNHGFCFIPNNFKEQELFLFLNSVQDSFEKIHGTHLINLEKAEFIHSNLAIRDIVQQLKDMYKLKSLKIDNINLPDPSVQLKFAMHLRNSLSTETKLLPCLPFIDLVIGTTQDIKLSEDGTSAQITLSSQELNTKIVFSTICDTLLEKSQHFKNILAPNTVLDDQDFNFLHESIQTN</sequence>
<dbReference type="PANTHER" id="PTHR31596">
    <property type="entry name" value="T-CELL ACTIVATION INHIBITOR, MITOCHONDRIAL"/>
    <property type="match status" value="1"/>
</dbReference>
<dbReference type="GO" id="GO:0005739">
    <property type="term" value="C:mitochondrion"/>
    <property type="evidence" value="ECO:0007669"/>
    <property type="project" value="TreeGrafter"/>
</dbReference>
<evidence type="ECO:0000313" key="4">
    <source>
        <dbReference type="Proteomes" id="UP000076078"/>
    </source>
</evidence>
<dbReference type="FunCoup" id="A0A151ZIR8">
    <property type="interactions" value="592"/>
</dbReference>
<feature type="domain" description="DUF4460" evidence="2">
    <location>
        <begin position="270"/>
        <end position="329"/>
    </location>
</feature>
<proteinExistence type="predicted"/>
<dbReference type="PANTHER" id="PTHR31596:SF5">
    <property type="entry name" value="DUF4460 DOMAIN-CONTAINING PROTEIN"/>
    <property type="match status" value="1"/>
</dbReference>
<dbReference type="AlphaFoldDB" id="A0A151ZIR8"/>
<reference evidence="3 4" key="1">
    <citation type="submission" date="2015-12" db="EMBL/GenBank/DDBJ databases">
        <title>Dictyostelia acquired genes for synthesis and detection of signals that induce cell-type specialization by lateral gene transfer from prokaryotes.</title>
        <authorList>
            <person name="Gloeckner G."/>
            <person name="Schaap P."/>
        </authorList>
    </citation>
    <scope>NUCLEOTIDE SEQUENCE [LARGE SCALE GENOMIC DNA]</scope>
    <source>
        <strain evidence="3 4">TK</strain>
    </source>
</reference>
<dbReference type="EMBL" id="LODT01000025">
    <property type="protein sequence ID" value="KYQ93891.1"/>
    <property type="molecule type" value="Genomic_DNA"/>
</dbReference>
<dbReference type="Pfam" id="PF14687">
    <property type="entry name" value="DUF4460"/>
    <property type="match status" value="1"/>
</dbReference>
<protein>
    <recommendedName>
        <fullName evidence="2">DUF4460 domain-containing protein</fullName>
    </recommendedName>
</protein>
<name>A0A151ZIR8_TIELA</name>
<dbReference type="InParanoid" id="A0A151ZIR8"/>
<feature type="compositionally biased region" description="Low complexity" evidence="1">
    <location>
        <begin position="773"/>
        <end position="792"/>
    </location>
</feature>
<dbReference type="OMA" id="ISDHYQF"/>
<dbReference type="OrthoDB" id="20011at2759"/>
<accession>A0A151ZIR8</accession>